<dbReference type="PANTHER" id="PTHR12740">
    <property type="entry name" value="JNK1/MAPK8-ASSOCIATED MEMBRANE PROTEIN"/>
    <property type="match status" value="1"/>
</dbReference>
<proteinExistence type="predicted"/>
<gene>
    <name evidence="2" type="ORF">R5R35_004700</name>
</gene>
<name>A0AAN9VEE1_9ORTH</name>
<feature type="transmembrane region" description="Helical" evidence="1">
    <location>
        <begin position="202"/>
        <end position="220"/>
    </location>
</feature>
<evidence type="ECO:0008006" key="4">
    <source>
        <dbReference type="Google" id="ProtNLM"/>
    </source>
</evidence>
<feature type="transmembrane region" description="Helical" evidence="1">
    <location>
        <begin position="103"/>
        <end position="123"/>
    </location>
</feature>
<feature type="transmembrane region" description="Helical" evidence="1">
    <location>
        <begin position="168"/>
        <end position="190"/>
    </location>
</feature>
<reference evidence="2 3" key="1">
    <citation type="submission" date="2024-03" db="EMBL/GenBank/DDBJ databases">
        <title>The genome assembly and annotation of the cricket Gryllus longicercus Weissman &amp; Gray.</title>
        <authorList>
            <person name="Szrajer S."/>
            <person name="Gray D."/>
            <person name="Ylla G."/>
        </authorList>
    </citation>
    <scope>NUCLEOTIDE SEQUENCE [LARGE SCALE GENOMIC DNA]</scope>
    <source>
        <strain evidence="2">DAG 2021-001</strain>
        <tissue evidence="2">Whole body minus gut</tissue>
    </source>
</reference>
<feature type="transmembrane region" description="Helical" evidence="1">
    <location>
        <begin position="226"/>
        <end position="246"/>
    </location>
</feature>
<keyword evidence="1" id="KW-0812">Transmembrane</keyword>
<protein>
    <recommendedName>
        <fullName evidence="4">JNK1/MAPK8-associated membrane protein</fullName>
    </recommendedName>
</protein>
<keyword evidence="1" id="KW-1133">Transmembrane helix</keyword>
<accession>A0AAN9VEE1</accession>
<dbReference type="GO" id="GO:0016020">
    <property type="term" value="C:membrane"/>
    <property type="evidence" value="ECO:0007669"/>
    <property type="project" value="InterPro"/>
</dbReference>
<sequence>MTISVKWNKISYRNGLAMDKGLLSKCPGLYCGRELLPDGSWGNCSACPRGFRANASSACVPCNDSPVFYDWLYLGFMVLLALILHWFFIDIVAMRRSFLKEVLCLHLSAVFEIVTAAFLTLLLSDPMGSLNLRSCHVEKLSDWYTLLHNPNPNYSETLHCTQEAVYPLYTIMFIFYALAVVLMLLLRPWLAAHFLPKQGKMSIYAALYFFPTLALIQAVFGGLIYYSFPYIIIVISVFSNATHFAFKLDQSMRFLLFSTIVEFRNMVILIGHWLLHAYGIIAITQLKDPIFHASLLALVPLPAVFYILTAQFTDPNKLHTD</sequence>
<dbReference type="GO" id="GO:0006986">
    <property type="term" value="P:response to unfolded protein"/>
    <property type="evidence" value="ECO:0007669"/>
    <property type="project" value="InterPro"/>
</dbReference>
<dbReference type="PANTHER" id="PTHR12740:SF4">
    <property type="entry name" value="JNK1_MAPK8-ASSOCIATED MEMBRANE PROTEIN"/>
    <property type="match status" value="1"/>
</dbReference>
<feature type="transmembrane region" description="Helical" evidence="1">
    <location>
        <begin position="290"/>
        <end position="308"/>
    </location>
</feature>
<keyword evidence="3" id="KW-1185">Reference proteome</keyword>
<feature type="transmembrane region" description="Helical" evidence="1">
    <location>
        <begin position="71"/>
        <end position="91"/>
    </location>
</feature>
<organism evidence="2 3">
    <name type="scientific">Gryllus longicercus</name>
    <dbReference type="NCBI Taxonomy" id="2509291"/>
    <lineage>
        <taxon>Eukaryota</taxon>
        <taxon>Metazoa</taxon>
        <taxon>Ecdysozoa</taxon>
        <taxon>Arthropoda</taxon>
        <taxon>Hexapoda</taxon>
        <taxon>Insecta</taxon>
        <taxon>Pterygota</taxon>
        <taxon>Neoptera</taxon>
        <taxon>Polyneoptera</taxon>
        <taxon>Orthoptera</taxon>
        <taxon>Ensifera</taxon>
        <taxon>Gryllidea</taxon>
        <taxon>Grylloidea</taxon>
        <taxon>Gryllidae</taxon>
        <taxon>Gryllinae</taxon>
        <taxon>Gryllus</taxon>
    </lineage>
</organism>
<dbReference type="AlphaFoldDB" id="A0AAN9VEE1"/>
<dbReference type="InterPro" id="IPR008485">
    <property type="entry name" value="JAMP"/>
</dbReference>
<dbReference type="GO" id="GO:0036503">
    <property type="term" value="P:ERAD pathway"/>
    <property type="evidence" value="ECO:0007669"/>
    <property type="project" value="TreeGrafter"/>
</dbReference>
<dbReference type="Pfam" id="PF05571">
    <property type="entry name" value="JAMP"/>
    <property type="match status" value="1"/>
</dbReference>
<dbReference type="Proteomes" id="UP001378592">
    <property type="component" value="Unassembled WGS sequence"/>
</dbReference>
<evidence type="ECO:0000313" key="2">
    <source>
        <dbReference type="EMBL" id="KAK7794477.1"/>
    </source>
</evidence>
<evidence type="ECO:0000256" key="1">
    <source>
        <dbReference type="SAM" id="Phobius"/>
    </source>
</evidence>
<dbReference type="EMBL" id="JAZDUA010000332">
    <property type="protein sequence ID" value="KAK7794477.1"/>
    <property type="molecule type" value="Genomic_DNA"/>
</dbReference>
<dbReference type="GO" id="GO:0031625">
    <property type="term" value="F:ubiquitin protein ligase binding"/>
    <property type="evidence" value="ECO:0007669"/>
    <property type="project" value="TreeGrafter"/>
</dbReference>
<evidence type="ECO:0000313" key="3">
    <source>
        <dbReference type="Proteomes" id="UP001378592"/>
    </source>
</evidence>
<keyword evidence="1" id="KW-0472">Membrane</keyword>
<comment type="caution">
    <text evidence="2">The sequence shown here is derived from an EMBL/GenBank/DDBJ whole genome shotgun (WGS) entry which is preliminary data.</text>
</comment>
<feature type="transmembrane region" description="Helical" evidence="1">
    <location>
        <begin position="266"/>
        <end position="284"/>
    </location>
</feature>